<dbReference type="Proteomes" id="UP000046393">
    <property type="component" value="Unplaced"/>
</dbReference>
<dbReference type="Gene3D" id="3.40.50.10810">
    <property type="entry name" value="Tandem AAA-ATPase domain"/>
    <property type="match status" value="1"/>
</dbReference>
<feature type="region of interest" description="Disordered" evidence="8">
    <location>
        <begin position="210"/>
        <end position="246"/>
    </location>
</feature>
<keyword evidence="3" id="KW-0547">Nucleotide-binding</keyword>
<evidence type="ECO:0000256" key="5">
    <source>
        <dbReference type="ARBA" id="ARBA00022806"/>
    </source>
</evidence>
<dbReference type="PROSITE" id="PS51194">
    <property type="entry name" value="HELICASE_CTER"/>
    <property type="match status" value="1"/>
</dbReference>
<dbReference type="InterPro" id="IPR050520">
    <property type="entry name" value="INO80/SWR1_helicase"/>
</dbReference>
<comment type="subcellular location">
    <subcellularLocation>
        <location evidence="1">Nucleus</location>
    </subcellularLocation>
</comment>
<dbReference type="SUPFAM" id="SSF52540">
    <property type="entry name" value="P-loop containing nucleoside triphosphate hydrolases"/>
    <property type="match status" value="2"/>
</dbReference>
<dbReference type="GO" id="GO:0042393">
    <property type="term" value="F:histone binding"/>
    <property type="evidence" value="ECO:0007669"/>
    <property type="project" value="TreeGrafter"/>
</dbReference>
<dbReference type="STRING" id="451379.A0A0N5ABZ3"/>
<organism evidence="10 11">
    <name type="scientific">Syphacia muris</name>
    <dbReference type="NCBI Taxonomy" id="451379"/>
    <lineage>
        <taxon>Eukaryota</taxon>
        <taxon>Metazoa</taxon>
        <taxon>Ecdysozoa</taxon>
        <taxon>Nematoda</taxon>
        <taxon>Chromadorea</taxon>
        <taxon>Rhabditida</taxon>
        <taxon>Spirurina</taxon>
        <taxon>Oxyuridomorpha</taxon>
        <taxon>Oxyuroidea</taxon>
        <taxon>Oxyuridae</taxon>
        <taxon>Syphacia</taxon>
    </lineage>
</organism>
<comment type="similarity">
    <text evidence="2">Belongs to the SNF2/RAD54 helicase family. SWR1 subfamily.</text>
</comment>
<dbReference type="AlphaFoldDB" id="A0A0N5ABZ3"/>
<dbReference type="GO" id="GO:0004386">
    <property type="term" value="F:helicase activity"/>
    <property type="evidence" value="ECO:0007669"/>
    <property type="project" value="UniProtKB-KW"/>
</dbReference>
<evidence type="ECO:0000256" key="6">
    <source>
        <dbReference type="ARBA" id="ARBA00022840"/>
    </source>
</evidence>
<evidence type="ECO:0000313" key="10">
    <source>
        <dbReference type="Proteomes" id="UP000046393"/>
    </source>
</evidence>
<keyword evidence="4" id="KW-0378">Hydrolase</keyword>
<protein>
    <submittedName>
        <fullName evidence="11">Helicase C-terminal domain-containing protein</fullName>
    </submittedName>
</protein>
<dbReference type="GO" id="GO:0005524">
    <property type="term" value="F:ATP binding"/>
    <property type="evidence" value="ECO:0007669"/>
    <property type="project" value="UniProtKB-KW"/>
</dbReference>
<dbReference type="PANTHER" id="PTHR45685:SF1">
    <property type="entry name" value="HELICASE SRCAP"/>
    <property type="match status" value="1"/>
</dbReference>
<proteinExistence type="inferred from homology"/>
<dbReference type="FunFam" id="1.20.120.850:FF:000024">
    <property type="entry name" value="Helicase ssl-1"/>
    <property type="match status" value="1"/>
</dbReference>
<dbReference type="WBParaSite" id="SMUV_0000166901-mRNA-1">
    <property type="protein sequence ID" value="SMUV_0000166901-mRNA-1"/>
    <property type="gene ID" value="SMUV_0000166901"/>
</dbReference>
<evidence type="ECO:0000256" key="2">
    <source>
        <dbReference type="ARBA" id="ARBA00009220"/>
    </source>
</evidence>
<feature type="domain" description="Helicase C-terminal" evidence="9">
    <location>
        <begin position="335"/>
        <end position="481"/>
    </location>
</feature>
<evidence type="ECO:0000256" key="8">
    <source>
        <dbReference type="SAM" id="MobiDB-lite"/>
    </source>
</evidence>
<dbReference type="InterPro" id="IPR000330">
    <property type="entry name" value="SNF2_N"/>
</dbReference>
<evidence type="ECO:0000256" key="7">
    <source>
        <dbReference type="ARBA" id="ARBA00023125"/>
    </source>
</evidence>
<dbReference type="Pfam" id="PF00271">
    <property type="entry name" value="Helicase_C"/>
    <property type="match status" value="1"/>
</dbReference>
<sequence>MELWSLMHFLMPAIFASHNDFKDWFSNPLTDMMEGNAKWNAELVQRLHKVLRPFILRRLKADVEKQLPEKIEKVIKCPLSKRQRYLYDDFMAQRTTRENLQSGSIMSVLNIVMQLRKCCNHPNLFEPRPIVSPFVMEPLHFVYPAQFFNIYRRFIYVTTSSGEKTIKECDVCDVRSTGAPPAVSVLPNSHNSSFISSPTVVRKVECSNNSFSEPSASYVTQSERAEQSKTDLPTPSVENVSDDNQPKPQTLNKMFYRFTIYVHAAITDAPIVRASSSGRSAYVHFVDKKLSECRRKLAVSLHPLASQVIISQQLLFPELRLIEYDCGKLQVLSSLLRELYLYKHRCLIFTQMSRMLNILQAFLSFHGYQYFRLDGATGIEERQAMMERFNADPKIFCFILSTRSGGIGVNLTGADTVVFYDSDWNPTMDAQAQDRCHRIGQTRNVTIYRLVSERTIEENILRKAMQKRRLGELAIDEAGFTPDFFKGDNVRDLFEGETDVVVPVSVKDNAEIEKAMATLEDVQDVAAAKRANAEAKAELAEFEENQKYSSEGLADRSNSKYFEIIDRLKPIERYAVNFLEAEYKPNLDEEVKEAEAKLASKKDEWMKAQEIDEFDLTYTNGFSNTLDEVRKKKSPLQPPSTRNASQKVLTRCNGVTLRRRVDIRSSVTR</sequence>
<dbReference type="SMART" id="SM00490">
    <property type="entry name" value="HELICc"/>
    <property type="match status" value="1"/>
</dbReference>
<accession>A0A0N5ABZ3</accession>
<dbReference type="GO" id="GO:0016887">
    <property type="term" value="F:ATP hydrolysis activity"/>
    <property type="evidence" value="ECO:0007669"/>
    <property type="project" value="TreeGrafter"/>
</dbReference>
<keyword evidence="7" id="KW-0238">DNA-binding</keyword>
<evidence type="ECO:0000259" key="9">
    <source>
        <dbReference type="PROSITE" id="PS51194"/>
    </source>
</evidence>
<dbReference type="InterPro" id="IPR001650">
    <property type="entry name" value="Helicase_C-like"/>
</dbReference>
<reference evidence="11" key="1">
    <citation type="submission" date="2017-02" db="UniProtKB">
        <authorList>
            <consortium name="WormBaseParasite"/>
        </authorList>
    </citation>
    <scope>IDENTIFICATION</scope>
</reference>
<dbReference type="FunFam" id="3.40.50.300:FF:001674">
    <property type="entry name" value="E1A-binding protein p400 isoform X7"/>
    <property type="match status" value="1"/>
</dbReference>
<feature type="compositionally biased region" description="Polar residues" evidence="8">
    <location>
        <begin position="210"/>
        <end position="222"/>
    </location>
</feature>
<dbReference type="GO" id="GO:0003677">
    <property type="term" value="F:DNA binding"/>
    <property type="evidence" value="ECO:0007669"/>
    <property type="project" value="UniProtKB-KW"/>
</dbReference>
<dbReference type="InterPro" id="IPR027417">
    <property type="entry name" value="P-loop_NTPase"/>
</dbReference>
<evidence type="ECO:0000256" key="4">
    <source>
        <dbReference type="ARBA" id="ARBA00022801"/>
    </source>
</evidence>
<keyword evidence="5" id="KW-0347">Helicase</keyword>
<dbReference type="PANTHER" id="PTHR45685">
    <property type="entry name" value="HELICASE SRCAP-RELATED"/>
    <property type="match status" value="1"/>
</dbReference>
<dbReference type="GO" id="GO:0006338">
    <property type="term" value="P:chromatin remodeling"/>
    <property type="evidence" value="ECO:0007669"/>
    <property type="project" value="TreeGrafter"/>
</dbReference>
<evidence type="ECO:0000313" key="11">
    <source>
        <dbReference type="WBParaSite" id="SMUV_0000166901-mRNA-1"/>
    </source>
</evidence>
<dbReference type="CDD" id="cd18793">
    <property type="entry name" value="SF2_C_SNF"/>
    <property type="match status" value="1"/>
</dbReference>
<dbReference type="GO" id="GO:0000812">
    <property type="term" value="C:Swr1 complex"/>
    <property type="evidence" value="ECO:0007669"/>
    <property type="project" value="TreeGrafter"/>
</dbReference>
<feature type="compositionally biased region" description="Polar residues" evidence="8">
    <location>
        <begin position="230"/>
        <end position="246"/>
    </location>
</feature>
<dbReference type="InterPro" id="IPR038718">
    <property type="entry name" value="SNF2-like_sf"/>
</dbReference>
<evidence type="ECO:0000256" key="1">
    <source>
        <dbReference type="ARBA" id="ARBA00004123"/>
    </source>
</evidence>
<evidence type="ECO:0000256" key="3">
    <source>
        <dbReference type="ARBA" id="ARBA00022741"/>
    </source>
</evidence>
<name>A0A0N5ABZ3_9BILA</name>
<dbReference type="Pfam" id="PF00176">
    <property type="entry name" value="SNF2-rel_dom"/>
    <property type="match status" value="1"/>
</dbReference>
<dbReference type="Gene3D" id="3.40.50.300">
    <property type="entry name" value="P-loop containing nucleotide triphosphate hydrolases"/>
    <property type="match status" value="2"/>
</dbReference>
<keyword evidence="6" id="KW-0067">ATP-binding</keyword>
<keyword evidence="10" id="KW-1185">Reference proteome</keyword>
<dbReference type="InterPro" id="IPR049730">
    <property type="entry name" value="SNF2/RAD54-like_C"/>
</dbReference>